<dbReference type="Proteomes" id="UP000054248">
    <property type="component" value="Unassembled WGS sequence"/>
</dbReference>
<dbReference type="HOGENOM" id="CLU_2028419_0_0_1"/>
<proteinExistence type="predicted"/>
<gene>
    <name evidence="1" type="ORF">M407DRAFT_4246</name>
</gene>
<reference evidence="2" key="2">
    <citation type="submission" date="2015-01" db="EMBL/GenBank/DDBJ databases">
        <title>Evolutionary Origins and Diversification of the Mycorrhizal Mutualists.</title>
        <authorList>
            <consortium name="DOE Joint Genome Institute"/>
            <consortium name="Mycorrhizal Genomics Consortium"/>
            <person name="Kohler A."/>
            <person name="Kuo A."/>
            <person name="Nagy L.G."/>
            <person name="Floudas D."/>
            <person name="Copeland A."/>
            <person name="Barry K.W."/>
            <person name="Cichocki N."/>
            <person name="Veneault-Fourrey C."/>
            <person name="LaButti K."/>
            <person name="Lindquist E.A."/>
            <person name="Lipzen A."/>
            <person name="Lundell T."/>
            <person name="Morin E."/>
            <person name="Murat C."/>
            <person name="Riley R."/>
            <person name="Ohm R."/>
            <person name="Sun H."/>
            <person name="Tunlid A."/>
            <person name="Henrissat B."/>
            <person name="Grigoriev I.V."/>
            <person name="Hibbett D.S."/>
            <person name="Martin F."/>
        </authorList>
    </citation>
    <scope>NUCLEOTIDE SEQUENCE [LARGE SCALE GENOMIC DNA]</scope>
    <source>
        <strain evidence="2">MUT 4182</strain>
    </source>
</reference>
<protein>
    <submittedName>
        <fullName evidence="1">Uncharacterized protein</fullName>
    </submittedName>
</protein>
<organism evidence="1 2">
    <name type="scientific">Tulasnella calospora MUT 4182</name>
    <dbReference type="NCBI Taxonomy" id="1051891"/>
    <lineage>
        <taxon>Eukaryota</taxon>
        <taxon>Fungi</taxon>
        <taxon>Dikarya</taxon>
        <taxon>Basidiomycota</taxon>
        <taxon>Agaricomycotina</taxon>
        <taxon>Agaricomycetes</taxon>
        <taxon>Cantharellales</taxon>
        <taxon>Tulasnellaceae</taxon>
        <taxon>Tulasnella</taxon>
    </lineage>
</organism>
<evidence type="ECO:0000313" key="1">
    <source>
        <dbReference type="EMBL" id="KIO33037.1"/>
    </source>
</evidence>
<evidence type="ECO:0000313" key="2">
    <source>
        <dbReference type="Proteomes" id="UP000054248"/>
    </source>
</evidence>
<name>A0A0C3MH45_9AGAM</name>
<accession>A0A0C3MH45</accession>
<dbReference type="EMBL" id="KN822951">
    <property type="protein sequence ID" value="KIO33037.1"/>
    <property type="molecule type" value="Genomic_DNA"/>
</dbReference>
<sequence length="122" mass="13631">MERIGFSTNHSLGEGKVAWGFLSRDSEKTAEARRPPMVRTRRSELFGAHTYDVPPNRVLDVGAFGRKLEDPRQTRIGVDTSSFASYDDRIAVSGGSTDLPKDVLALKVWEDRIKDQPRAPES</sequence>
<keyword evidence="2" id="KW-1185">Reference proteome</keyword>
<reference evidence="1 2" key="1">
    <citation type="submission" date="2014-04" db="EMBL/GenBank/DDBJ databases">
        <authorList>
            <consortium name="DOE Joint Genome Institute"/>
            <person name="Kuo A."/>
            <person name="Girlanda M."/>
            <person name="Perotto S."/>
            <person name="Kohler A."/>
            <person name="Nagy L.G."/>
            <person name="Floudas D."/>
            <person name="Copeland A."/>
            <person name="Barry K.W."/>
            <person name="Cichocki N."/>
            <person name="Veneault-Fourrey C."/>
            <person name="LaButti K."/>
            <person name="Lindquist E.A."/>
            <person name="Lipzen A."/>
            <person name="Lundell T."/>
            <person name="Morin E."/>
            <person name="Murat C."/>
            <person name="Sun H."/>
            <person name="Tunlid A."/>
            <person name="Henrissat B."/>
            <person name="Grigoriev I.V."/>
            <person name="Hibbett D.S."/>
            <person name="Martin F."/>
            <person name="Nordberg H.P."/>
            <person name="Cantor M.N."/>
            <person name="Hua S.X."/>
        </authorList>
    </citation>
    <scope>NUCLEOTIDE SEQUENCE [LARGE SCALE GENOMIC DNA]</scope>
    <source>
        <strain evidence="1 2">MUT 4182</strain>
    </source>
</reference>
<dbReference type="AlphaFoldDB" id="A0A0C3MH45"/>